<dbReference type="InterPro" id="IPR032686">
    <property type="entry name" value="PFO_beta_C"/>
</dbReference>
<evidence type="ECO:0000313" key="2">
    <source>
        <dbReference type="EMBL" id="EQD51339.1"/>
    </source>
</evidence>
<sequence length="68" mass="7607">PDYDASDWNAAMEKSVIWGEEIPIGKFFERTDLPTLHGAEPVLNAGPLVHQNNRIPADVAKTFIEELM</sequence>
<feature type="non-terminal residue" evidence="2">
    <location>
        <position position="1"/>
    </location>
</feature>
<proteinExistence type="predicted"/>
<name>T1BE37_9ZZZZ</name>
<comment type="caution">
    <text evidence="2">The sequence shown here is derived from an EMBL/GenBank/DDBJ whole genome shotgun (WGS) entry which is preliminary data.</text>
</comment>
<gene>
    <name evidence="2" type="ORF">B2A_06925</name>
</gene>
<organism evidence="2">
    <name type="scientific">mine drainage metagenome</name>
    <dbReference type="NCBI Taxonomy" id="410659"/>
    <lineage>
        <taxon>unclassified sequences</taxon>
        <taxon>metagenomes</taxon>
        <taxon>ecological metagenomes</taxon>
    </lineage>
</organism>
<dbReference type="Pfam" id="PF12367">
    <property type="entry name" value="PFO_beta_C"/>
    <property type="match status" value="1"/>
</dbReference>
<reference evidence="2" key="1">
    <citation type="submission" date="2013-08" db="EMBL/GenBank/DDBJ databases">
        <authorList>
            <person name="Mendez C."/>
            <person name="Richter M."/>
            <person name="Ferrer M."/>
            <person name="Sanchez J."/>
        </authorList>
    </citation>
    <scope>NUCLEOTIDE SEQUENCE</scope>
</reference>
<dbReference type="AlphaFoldDB" id="T1BE37"/>
<reference evidence="2" key="2">
    <citation type="journal article" date="2014" name="ISME J.">
        <title>Microbial stratification in low pH oxic and suboxic macroscopic growths along an acid mine drainage.</title>
        <authorList>
            <person name="Mendez-Garcia C."/>
            <person name="Mesa V."/>
            <person name="Sprenger R.R."/>
            <person name="Richter M."/>
            <person name="Diez M.S."/>
            <person name="Solano J."/>
            <person name="Bargiela R."/>
            <person name="Golyshina O.V."/>
            <person name="Manteca A."/>
            <person name="Ramos J.L."/>
            <person name="Gallego J.R."/>
            <person name="Llorente I."/>
            <person name="Martins Dos Santos V.A."/>
            <person name="Jensen O.N."/>
            <person name="Pelaez A.I."/>
            <person name="Sanchez J."/>
            <person name="Ferrer M."/>
        </authorList>
    </citation>
    <scope>NUCLEOTIDE SEQUENCE</scope>
</reference>
<protein>
    <recommendedName>
        <fullName evidence="1">Pyruvate ferredoxin oxidoreductase beta subunit C-terminal domain-containing protein</fullName>
    </recommendedName>
</protein>
<accession>T1BE37</accession>
<feature type="domain" description="Pyruvate ferredoxin oxidoreductase beta subunit C-terminal" evidence="1">
    <location>
        <begin position="2"/>
        <end position="39"/>
    </location>
</feature>
<evidence type="ECO:0000259" key="1">
    <source>
        <dbReference type="Pfam" id="PF12367"/>
    </source>
</evidence>
<dbReference type="EMBL" id="AUZZ01004941">
    <property type="protein sequence ID" value="EQD51339.1"/>
    <property type="molecule type" value="Genomic_DNA"/>
</dbReference>